<dbReference type="Pfam" id="PF01594">
    <property type="entry name" value="AI-2E_transport"/>
    <property type="match status" value="1"/>
</dbReference>
<organism evidence="9 10">
    <name type="scientific">Streptococcus rubneri</name>
    <dbReference type="NCBI Taxonomy" id="1234680"/>
    <lineage>
        <taxon>Bacteria</taxon>
        <taxon>Bacillati</taxon>
        <taxon>Bacillota</taxon>
        <taxon>Bacilli</taxon>
        <taxon>Lactobacillales</taxon>
        <taxon>Streptococcaceae</taxon>
        <taxon>Streptococcus</taxon>
    </lineage>
</organism>
<feature type="transmembrane region" description="Helical" evidence="8">
    <location>
        <begin position="312"/>
        <end position="340"/>
    </location>
</feature>
<feature type="transmembrane region" description="Helical" evidence="8">
    <location>
        <begin position="205"/>
        <end position="229"/>
    </location>
</feature>
<gene>
    <name evidence="9" type="ORF">E5S68_05425</name>
</gene>
<keyword evidence="5 8" id="KW-0812">Transmembrane</keyword>
<comment type="caution">
    <text evidence="9">The sequence shown here is derived from an EMBL/GenBank/DDBJ whole genome shotgun (WGS) entry which is preliminary data.</text>
</comment>
<evidence type="ECO:0000256" key="2">
    <source>
        <dbReference type="ARBA" id="ARBA00009773"/>
    </source>
</evidence>
<proteinExistence type="inferred from homology"/>
<comment type="similarity">
    <text evidence="2">Belongs to the autoinducer-2 exporter (AI-2E) (TC 2.A.86) family.</text>
</comment>
<reference evidence="9 10" key="1">
    <citation type="submission" date="2019-04" db="EMBL/GenBank/DDBJ databases">
        <title>Genome sequencing of Streptococcus rubneri DSM 26920(T).</title>
        <authorList>
            <person name="Kook J.-K."/>
            <person name="Park S.-N."/>
            <person name="Lim Y.K."/>
        </authorList>
    </citation>
    <scope>NUCLEOTIDE SEQUENCE [LARGE SCALE GENOMIC DNA]</scope>
    <source>
        <strain evidence="9 10">DSM 26920</strain>
    </source>
</reference>
<dbReference type="GO" id="GO:0055085">
    <property type="term" value="P:transmembrane transport"/>
    <property type="evidence" value="ECO:0007669"/>
    <property type="project" value="TreeGrafter"/>
</dbReference>
<evidence type="ECO:0000256" key="3">
    <source>
        <dbReference type="ARBA" id="ARBA00022448"/>
    </source>
</evidence>
<feature type="transmembrane region" description="Helical" evidence="8">
    <location>
        <begin position="30"/>
        <end position="54"/>
    </location>
</feature>
<keyword evidence="10" id="KW-1185">Reference proteome</keyword>
<evidence type="ECO:0000256" key="4">
    <source>
        <dbReference type="ARBA" id="ARBA00022475"/>
    </source>
</evidence>
<dbReference type="PANTHER" id="PTHR21716:SF53">
    <property type="entry name" value="PERMEASE PERM-RELATED"/>
    <property type="match status" value="1"/>
</dbReference>
<dbReference type="RefSeq" id="WP_135782663.1">
    <property type="nucleotide sequence ID" value="NZ_MRXY01000003.1"/>
</dbReference>
<evidence type="ECO:0000313" key="9">
    <source>
        <dbReference type="EMBL" id="TGN92371.1"/>
    </source>
</evidence>
<accession>A0A4Z1DUT9</accession>
<name>A0A4Z1DUT9_9STRE</name>
<keyword evidence="4" id="KW-1003">Cell membrane</keyword>
<evidence type="ECO:0000256" key="5">
    <source>
        <dbReference type="ARBA" id="ARBA00022692"/>
    </source>
</evidence>
<evidence type="ECO:0000313" key="10">
    <source>
        <dbReference type="Proteomes" id="UP000297986"/>
    </source>
</evidence>
<keyword evidence="7 8" id="KW-0472">Membrane</keyword>
<dbReference type="GO" id="GO:0005886">
    <property type="term" value="C:plasma membrane"/>
    <property type="evidence" value="ECO:0007669"/>
    <property type="project" value="UniProtKB-SubCell"/>
</dbReference>
<feature type="transmembrane region" description="Helical" evidence="8">
    <location>
        <begin position="161"/>
        <end position="184"/>
    </location>
</feature>
<feature type="transmembrane region" description="Helical" evidence="8">
    <location>
        <begin position="235"/>
        <end position="256"/>
    </location>
</feature>
<dbReference type="EMBL" id="SRRP01000001">
    <property type="protein sequence ID" value="TGN92371.1"/>
    <property type="molecule type" value="Genomic_DNA"/>
</dbReference>
<protein>
    <submittedName>
        <fullName evidence="9">AI-2E family transporter</fullName>
    </submittedName>
</protein>
<evidence type="ECO:0000256" key="8">
    <source>
        <dbReference type="SAM" id="Phobius"/>
    </source>
</evidence>
<dbReference type="AlphaFoldDB" id="A0A4Z1DUT9"/>
<keyword evidence="3" id="KW-0813">Transport</keyword>
<feature type="transmembrane region" description="Helical" evidence="8">
    <location>
        <begin position="7"/>
        <end position="24"/>
    </location>
</feature>
<dbReference type="OrthoDB" id="9793390at2"/>
<dbReference type="InterPro" id="IPR002549">
    <property type="entry name" value="AI-2E-like"/>
</dbReference>
<sequence>MFHKSKLFFWTCEVLLLTIIFYIWGTMGNLISPFVSVLNTIILPFLIAGFLYYITNPIVEFLEKRFRLNRMLGILLTLVTLFGLIIYGVVYILPILINQLTSLINSTQSLYWEVQSFVTKLSKNPAFQNINIQSTIQQLNLSYVDILQNILNSVTNSLGSVVSTIVNTLFILVMTPIFLVYFLIDGKKLLPMLERTILKNDRRNISSLLVSLNQTVSHYISGISIDALIIGTLAYIGYSIIGLKYALVFAIFSALANLIPYIGPTIGLIPMVVTYAFTDFNMMVKAVIFMLIVQQIDGNILYPRIVGGVMKVHPITIMVLLLLSSNIYGVIGMIVAIPVYSIGKEIVKFLAALYENHKRNEKQKKQEEFGIINKSKGSFNE</sequence>
<dbReference type="Proteomes" id="UP000297986">
    <property type="component" value="Unassembled WGS sequence"/>
</dbReference>
<evidence type="ECO:0000256" key="1">
    <source>
        <dbReference type="ARBA" id="ARBA00004651"/>
    </source>
</evidence>
<evidence type="ECO:0000256" key="7">
    <source>
        <dbReference type="ARBA" id="ARBA00023136"/>
    </source>
</evidence>
<evidence type="ECO:0000256" key="6">
    <source>
        <dbReference type="ARBA" id="ARBA00022989"/>
    </source>
</evidence>
<feature type="transmembrane region" description="Helical" evidence="8">
    <location>
        <begin position="74"/>
        <end position="97"/>
    </location>
</feature>
<comment type="subcellular location">
    <subcellularLocation>
        <location evidence="1">Cell membrane</location>
        <topology evidence="1">Multi-pass membrane protein</topology>
    </subcellularLocation>
</comment>
<keyword evidence="6 8" id="KW-1133">Transmembrane helix</keyword>
<dbReference type="PANTHER" id="PTHR21716">
    <property type="entry name" value="TRANSMEMBRANE PROTEIN"/>
    <property type="match status" value="1"/>
</dbReference>